<feature type="region of interest" description="Disordered" evidence="1">
    <location>
        <begin position="34"/>
        <end position="57"/>
    </location>
</feature>
<reference evidence="2 3" key="1">
    <citation type="journal article" date="2023" name="Sci. Data">
        <title>Genome assembly of the Korean intertidal mud-creeper Batillaria attramentaria.</title>
        <authorList>
            <person name="Patra A.K."/>
            <person name="Ho P.T."/>
            <person name="Jun S."/>
            <person name="Lee S.J."/>
            <person name="Kim Y."/>
            <person name="Won Y.J."/>
        </authorList>
    </citation>
    <scope>NUCLEOTIDE SEQUENCE [LARGE SCALE GENOMIC DNA]</scope>
    <source>
        <strain evidence="2">Wonlab-2016</strain>
    </source>
</reference>
<protein>
    <submittedName>
        <fullName evidence="2">Uncharacterized protein</fullName>
    </submittedName>
</protein>
<evidence type="ECO:0000313" key="2">
    <source>
        <dbReference type="EMBL" id="KAK7484516.1"/>
    </source>
</evidence>
<dbReference type="Proteomes" id="UP001519460">
    <property type="component" value="Unassembled WGS sequence"/>
</dbReference>
<organism evidence="2 3">
    <name type="scientific">Batillaria attramentaria</name>
    <dbReference type="NCBI Taxonomy" id="370345"/>
    <lineage>
        <taxon>Eukaryota</taxon>
        <taxon>Metazoa</taxon>
        <taxon>Spiralia</taxon>
        <taxon>Lophotrochozoa</taxon>
        <taxon>Mollusca</taxon>
        <taxon>Gastropoda</taxon>
        <taxon>Caenogastropoda</taxon>
        <taxon>Sorbeoconcha</taxon>
        <taxon>Cerithioidea</taxon>
        <taxon>Batillariidae</taxon>
        <taxon>Batillaria</taxon>
    </lineage>
</organism>
<proteinExistence type="predicted"/>
<sequence length="93" mass="10524">MRIIRSNIWKSACCEMLLDRLSIITENPLSHCPPPPVVPTLPSPSHTEPPTVPWSRPQPYHLSLSESHARAPSSISQSNLSLYSVEIHFDERR</sequence>
<name>A0ABD0KBR6_9CAEN</name>
<evidence type="ECO:0000313" key="3">
    <source>
        <dbReference type="Proteomes" id="UP001519460"/>
    </source>
</evidence>
<gene>
    <name evidence="2" type="ORF">BaRGS_00024272</name>
</gene>
<dbReference type="AlphaFoldDB" id="A0ABD0KBR6"/>
<comment type="caution">
    <text evidence="2">The sequence shown here is derived from an EMBL/GenBank/DDBJ whole genome shotgun (WGS) entry which is preliminary data.</text>
</comment>
<dbReference type="EMBL" id="JACVVK020000209">
    <property type="protein sequence ID" value="KAK7484516.1"/>
    <property type="molecule type" value="Genomic_DNA"/>
</dbReference>
<keyword evidence="3" id="KW-1185">Reference proteome</keyword>
<accession>A0ABD0KBR6</accession>
<evidence type="ECO:0000256" key="1">
    <source>
        <dbReference type="SAM" id="MobiDB-lite"/>
    </source>
</evidence>